<dbReference type="InterPro" id="IPR029787">
    <property type="entry name" value="Nucleotide_cyclase"/>
</dbReference>
<dbReference type="PROSITE" id="PS50883">
    <property type="entry name" value="EAL"/>
    <property type="match status" value="1"/>
</dbReference>
<evidence type="ECO:0000259" key="4">
    <source>
        <dbReference type="PROSITE" id="PS50885"/>
    </source>
</evidence>
<dbReference type="SMART" id="SM00304">
    <property type="entry name" value="HAMP"/>
    <property type="match status" value="1"/>
</dbReference>
<reference evidence="7" key="1">
    <citation type="journal article" date="2019" name="Int. J. Syst. Evol. Microbiol.">
        <title>The Global Catalogue of Microorganisms (GCM) 10K type strain sequencing project: providing services to taxonomists for standard genome sequencing and annotation.</title>
        <authorList>
            <consortium name="The Broad Institute Genomics Platform"/>
            <consortium name="The Broad Institute Genome Sequencing Center for Infectious Disease"/>
            <person name="Wu L."/>
            <person name="Ma J."/>
        </authorList>
    </citation>
    <scope>NUCLEOTIDE SEQUENCE [LARGE SCALE GENOMIC DNA]</scope>
    <source>
        <strain evidence="7">CGMCC 1.10759</strain>
    </source>
</reference>
<comment type="caution">
    <text evidence="6">The sequence shown here is derived from an EMBL/GenBank/DDBJ whole genome shotgun (WGS) entry which is preliminary data.</text>
</comment>
<dbReference type="SUPFAM" id="SSF141868">
    <property type="entry name" value="EAL domain-like"/>
    <property type="match status" value="1"/>
</dbReference>
<organism evidence="6 7">
    <name type="scientific">Steroidobacter flavus</name>
    <dbReference type="NCBI Taxonomy" id="1842136"/>
    <lineage>
        <taxon>Bacteria</taxon>
        <taxon>Pseudomonadati</taxon>
        <taxon>Pseudomonadota</taxon>
        <taxon>Gammaproteobacteria</taxon>
        <taxon>Steroidobacterales</taxon>
        <taxon>Steroidobacteraceae</taxon>
        <taxon>Steroidobacter</taxon>
    </lineage>
</organism>
<dbReference type="PROSITE" id="PS50885">
    <property type="entry name" value="HAMP"/>
    <property type="match status" value="1"/>
</dbReference>
<dbReference type="Pfam" id="PF00990">
    <property type="entry name" value="GGDEF"/>
    <property type="match status" value="1"/>
</dbReference>
<dbReference type="RefSeq" id="WP_380596142.1">
    <property type="nucleotide sequence ID" value="NZ_JBHSDU010000003.1"/>
</dbReference>
<dbReference type="InterPro" id="IPR001633">
    <property type="entry name" value="EAL_dom"/>
</dbReference>
<proteinExistence type="predicted"/>
<dbReference type="SMART" id="SM00267">
    <property type="entry name" value="GGDEF"/>
    <property type="match status" value="1"/>
</dbReference>
<name>A0ABV8SQ55_9GAMM</name>
<keyword evidence="1" id="KW-0175">Coiled coil</keyword>
<dbReference type="Gene3D" id="3.30.70.270">
    <property type="match status" value="1"/>
</dbReference>
<feature type="domain" description="EAL" evidence="3">
    <location>
        <begin position="655"/>
        <end position="908"/>
    </location>
</feature>
<dbReference type="Pfam" id="PF00563">
    <property type="entry name" value="EAL"/>
    <property type="match status" value="1"/>
</dbReference>
<dbReference type="SUPFAM" id="SSF158472">
    <property type="entry name" value="HAMP domain-like"/>
    <property type="match status" value="1"/>
</dbReference>
<dbReference type="CDD" id="cd06225">
    <property type="entry name" value="HAMP"/>
    <property type="match status" value="1"/>
</dbReference>
<sequence length="945" mass="103514">MAFASVAVLAAAANFIVERSTEIVTQSTAPSSPLPIKDIVAPPAPAIEAVVPVETLSGDALIRAIERFDESVYSAVQSNSVEALARYRQLGKEVDRASSQFMARAEALGETSYQSVPAALQQHKRDADRWIELSQNRRKLLREYSETLERMNGRVNTSLDGAFKIFGRVVARQSVMQLNTSLSGLRDSFAAAVRSFSSNPEIFDPLSKAEAAFAQSLLDNGKSLRRAESDAWFTAMEQDFAKLTELRVGLVKTHQELTKTSNGFVEQTAKLVARMPDKAPAVKKRPAKPALSNAQSPSKETNVSQPATMRSTQPADRTSLAKNSPSPAHTSTTTAAEDATPPPATSDMTAAAENTHRLGQTLDPSENAAPSSWQAEEQEEQTDRSLVAWISVAVLVLLLWISIATVRSVVLPVRRLIQASEKLAAGEPCARVPRGGIKELDSLAVAFNNMAERLSQAQAAALDAHHQLEEKVAERTQQLQELAEVDPLTGLPNRRHLFQLLNASLERAAKSNRRVGVLFLDVDNFKNINDSIGHSFGDRVLRGIAQRLQTAAQPLGFAARLGGDEFTVICEDVGDLEQIRAASEQIIRAFQTPIDVDGRELIIGVSVGASIYPDHEQNAEALLIAADTALFHTKSLGRGRASMFTPELLAGASNKFRIEQDLRRAIERNEFELFFQPEVGIEDLQTQLVEALIRWRTPDGRYIPPGDFLSVAEESGLIMEISDWVLRTAIRAAAEWHHGPWPQARVAINVSPRQLLDYRFVDRVRELLTEFDVPSHCIEIELTESVLQTGPATVEQLRRLRALGIAIALDDFGTGYSSLSSLEQLPLTRVKLDRSLIESIDTNARSRSIVRAMIDMCNGLGLQVTAEGLERAEQFERFLGCKNLSLQGYLLSRPVAMDQVFTAMAGAAQRAQELVLLSNPHEEKAPHLSMRGPSSFKQPSATAAG</sequence>
<evidence type="ECO:0000313" key="6">
    <source>
        <dbReference type="EMBL" id="MFC4309078.1"/>
    </source>
</evidence>
<dbReference type="Gene3D" id="6.10.340.10">
    <property type="match status" value="1"/>
</dbReference>
<feature type="compositionally biased region" description="Polar residues" evidence="2">
    <location>
        <begin position="292"/>
        <end position="323"/>
    </location>
</feature>
<dbReference type="Pfam" id="PF00672">
    <property type="entry name" value="HAMP"/>
    <property type="match status" value="1"/>
</dbReference>
<dbReference type="EMBL" id="JBHSDU010000003">
    <property type="protein sequence ID" value="MFC4309078.1"/>
    <property type="molecule type" value="Genomic_DNA"/>
</dbReference>
<dbReference type="InterPro" id="IPR052155">
    <property type="entry name" value="Biofilm_reg_signaling"/>
</dbReference>
<gene>
    <name evidence="6" type="ORF">ACFPN2_08300</name>
</gene>
<feature type="region of interest" description="Disordered" evidence="2">
    <location>
        <begin position="923"/>
        <end position="945"/>
    </location>
</feature>
<feature type="region of interest" description="Disordered" evidence="2">
    <location>
        <begin position="275"/>
        <end position="348"/>
    </location>
</feature>
<dbReference type="InterPro" id="IPR000160">
    <property type="entry name" value="GGDEF_dom"/>
</dbReference>
<dbReference type="NCBIfam" id="TIGR00254">
    <property type="entry name" value="GGDEF"/>
    <property type="match status" value="1"/>
</dbReference>
<feature type="coiled-coil region" evidence="1">
    <location>
        <begin position="451"/>
        <end position="485"/>
    </location>
</feature>
<keyword evidence="7" id="KW-1185">Reference proteome</keyword>
<dbReference type="CDD" id="cd01948">
    <property type="entry name" value="EAL"/>
    <property type="match status" value="1"/>
</dbReference>
<evidence type="ECO:0000256" key="1">
    <source>
        <dbReference type="SAM" id="Coils"/>
    </source>
</evidence>
<dbReference type="Proteomes" id="UP001595904">
    <property type="component" value="Unassembled WGS sequence"/>
</dbReference>
<dbReference type="SUPFAM" id="SSF55073">
    <property type="entry name" value="Nucleotide cyclase"/>
    <property type="match status" value="1"/>
</dbReference>
<evidence type="ECO:0000259" key="5">
    <source>
        <dbReference type="PROSITE" id="PS50887"/>
    </source>
</evidence>
<feature type="compositionally biased region" description="Polar residues" evidence="2">
    <location>
        <begin position="935"/>
        <end position="945"/>
    </location>
</feature>
<dbReference type="PANTHER" id="PTHR44757:SF2">
    <property type="entry name" value="BIOFILM ARCHITECTURE MAINTENANCE PROTEIN MBAA"/>
    <property type="match status" value="1"/>
</dbReference>
<dbReference type="PROSITE" id="PS50887">
    <property type="entry name" value="GGDEF"/>
    <property type="match status" value="1"/>
</dbReference>
<feature type="domain" description="HAMP" evidence="4">
    <location>
        <begin position="407"/>
        <end position="459"/>
    </location>
</feature>
<dbReference type="InterPro" id="IPR035919">
    <property type="entry name" value="EAL_sf"/>
</dbReference>
<dbReference type="PANTHER" id="PTHR44757">
    <property type="entry name" value="DIGUANYLATE CYCLASE DGCP"/>
    <property type="match status" value="1"/>
</dbReference>
<evidence type="ECO:0000259" key="3">
    <source>
        <dbReference type="PROSITE" id="PS50883"/>
    </source>
</evidence>
<feature type="domain" description="GGDEF" evidence="5">
    <location>
        <begin position="513"/>
        <end position="646"/>
    </location>
</feature>
<evidence type="ECO:0000313" key="7">
    <source>
        <dbReference type="Proteomes" id="UP001595904"/>
    </source>
</evidence>
<protein>
    <submittedName>
        <fullName evidence="6">EAL domain-containing protein</fullName>
    </submittedName>
</protein>
<feature type="compositionally biased region" description="Low complexity" evidence="2">
    <location>
        <begin position="324"/>
        <end position="339"/>
    </location>
</feature>
<dbReference type="SMART" id="SM00052">
    <property type="entry name" value="EAL"/>
    <property type="match status" value="1"/>
</dbReference>
<evidence type="ECO:0000256" key="2">
    <source>
        <dbReference type="SAM" id="MobiDB-lite"/>
    </source>
</evidence>
<dbReference type="InterPro" id="IPR003660">
    <property type="entry name" value="HAMP_dom"/>
</dbReference>
<dbReference type="InterPro" id="IPR043128">
    <property type="entry name" value="Rev_trsase/Diguanyl_cyclase"/>
</dbReference>
<dbReference type="Gene3D" id="3.20.20.450">
    <property type="entry name" value="EAL domain"/>
    <property type="match status" value="1"/>
</dbReference>
<dbReference type="CDD" id="cd01949">
    <property type="entry name" value="GGDEF"/>
    <property type="match status" value="1"/>
</dbReference>
<accession>A0ABV8SQ55</accession>